<reference evidence="2 3" key="1">
    <citation type="submission" date="2015-06" db="EMBL/GenBank/DDBJ databases">
        <title>Survival trade-offs in plant roots during colonization by closely related pathogenic and mutualistic fungi.</title>
        <authorList>
            <person name="Hacquard S."/>
            <person name="Kracher B."/>
            <person name="Hiruma K."/>
            <person name="Weinman A."/>
            <person name="Muench P."/>
            <person name="Garrido Oter R."/>
            <person name="Ver Loren van Themaat E."/>
            <person name="Dallerey J.-F."/>
            <person name="Damm U."/>
            <person name="Henrissat B."/>
            <person name="Lespinet O."/>
            <person name="Thon M."/>
            <person name="Kemen E."/>
            <person name="McHardy A.C."/>
            <person name="Schulze-Lefert P."/>
            <person name="O'Connell R.J."/>
        </authorList>
    </citation>
    <scope>NUCLEOTIDE SEQUENCE [LARGE SCALE GENOMIC DNA]</scope>
    <source>
        <strain evidence="2 3">0861</strain>
    </source>
</reference>
<evidence type="ECO:0000313" key="3">
    <source>
        <dbReference type="Proteomes" id="UP000076552"/>
    </source>
</evidence>
<protein>
    <recommendedName>
        <fullName evidence="4">Transposase</fullName>
    </recommendedName>
</protein>
<comment type="caution">
    <text evidence="2">The sequence shown here is derived from an EMBL/GenBank/DDBJ whole genome shotgun (WGS) entry which is preliminary data.</text>
</comment>
<feature type="region of interest" description="Disordered" evidence="1">
    <location>
        <begin position="109"/>
        <end position="154"/>
    </location>
</feature>
<feature type="region of interest" description="Disordered" evidence="1">
    <location>
        <begin position="37"/>
        <end position="61"/>
    </location>
</feature>
<organism evidence="2 3">
    <name type="scientific">Colletotrichum tofieldiae</name>
    <dbReference type="NCBI Taxonomy" id="708197"/>
    <lineage>
        <taxon>Eukaryota</taxon>
        <taxon>Fungi</taxon>
        <taxon>Dikarya</taxon>
        <taxon>Ascomycota</taxon>
        <taxon>Pezizomycotina</taxon>
        <taxon>Sordariomycetes</taxon>
        <taxon>Hypocreomycetidae</taxon>
        <taxon>Glomerellales</taxon>
        <taxon>Glomerellaceae</taxon>
        <taxon>Colletotrichum</taxon>
        <taxon>Colletotrichum spaethianum species complex</taxon>
    </lineage>
</organism>
<dbReference type="Proteomes" id="UP000076552">
    <property type="component" value="Unassembled WGS sequence"/>
</dbReference>
<name>A0A166W1I0_9PEZI</name>
<feature type="region of interest" description="Disordered" evidence="1">
    <location>
        <begin position="1"/>
        <end position="25"/>
    </location>
</feature>
<proteinExistence type="predicted"/>
<dbReference type="AlphaFoldDB" id="A0A166W1I0"/>
<sequence length="154" mass="16469">MSTADSDASDTSGASSGSDTSVHSSYCSGGSVFLIPPSSSPISQKSSPVSQTDQARAKAPMPDVYRKVNEWSAYIQETKDSFYTVGTDIAVDEAMATVSGDFGIYTEKTRTGWSHKPGRRQKMRQQTGPFDADATVCDDTSHPISSSKLPDLSR</sequence>
<keyword evidence="3" id="KW-1185">Reference proteome</keyword>
<feature type="compositionally biased region" description="Low complexity" evidence="1">
    <location>
        <begin position="1"/>
        <end position="21"/>
    </location>
</feature>
<evidence type="ECO:0000313" key="2">
    <source>
        <dbReference type="EMBL" id="KZL75201.1"/>
    </source>
</evidence>
<evidence type="ECO:0000256" key="1">
    <source>
        <dbReference type="SAM" id="MobiDB-lite"/>
    </source>
</evidence>
<evidence type="ECO:0008006" key="4">
    <source>
        <dbReference type="Google" id="ProtNLM"/>
    </source>
</evidence>
<gene>
    <name evidence="2" type="ORF">CT0861_11295</name>
</gene>
<feature type="compositionally biased region" description="Low complexity" evidence="1">
    <location>
        <begin position="37"/>
        <end position="50"/>
    </location>
</feature>
<dbReference type="EMBL" id="LFIV01000025">
    <property type="protein sequence ID" value="KZL75201.1"/>
    <property type="molecule type" value="Genomic_DNA"/>
</dbReference>
<accession>A0A166W1I0</accession>